<dbReference type="RefSeq" id="WP_115792280.1">
    <property type="nucleotide sequence ID" value="NZ_QSLN01000003.1"/>
</dbReference>
<dbReference type="InterPro" id="IPR018076">
    <property type="entry name" value="T2SS_GspF_dom"/>
</dbReference>
<dbReference type="AlphaFoldDB" id="A0A3D8P6W1"/>
<dbReference type="PANTHER" id="PTHR35007">
    <property type="entry name" value="INTEGRAL MEMBRANE PROTEIN-RELATED"/>
    <property type="match status" value="1"/>
</dbReference>
<evidence type="ECO:0000313" key="9">
    <source>
        <dbReference type="Proteomes" id="UP000256329"/>
    </source>
</evidence>
<dbReference type="GO" id="GO:0005886">
    <property type="term" value="C:plasma membrane"/>
    <property type="evidence" value="ECO:0007669"/>
    <property type="project" value="UniProtKB-SubCell"/>
</dbReference>
<keyword evidence="9" id="KW-1185">Reference proteome</keyword>
<proteinExistence type="predicted"/>
<dbReference type="OrthoDB" id="9803381at2"/>
<evidence type="ECO:0000256" key="1">
    <source>
        <dbReference type="ARBA" id="ARBA00004651"/>
    </source>
</evidence>
<dbReference type="Pfam" id="PF00482">
    <property type="entry name" value="T2SSF"/>
    <property type="match status" value="1"/>
</dbReference>
<evidence type="ECO:0000313" key="8">
    <source>
        <dbReference type="EMBL" id="RDV84060.1"/>
    </source>
</evidence>
<dbReference type="Proteomes" id="UP000256329">
    <property type="component" value="Unassembled WGS sequence"/>
</dbReference>
<dbReference type="EMBL" id="QSLN01000003">
    <property type="protein sequence ID" value="RDV84060.1"/>
    <property type="molecule type" value="Genomic_DNA"/>
</dbReference>
<evidence type="ECO:0000256" key="3">
    <source>
        <dbReference type="ARBA" id="ARBA00022692"/>
    </source>
</evidence>
<dbReference type="Gene3D" id="1.20.81.30">
    <property type="entry name" value="Type II secretion system (T2SS), domain F"/>
    <property type="match status" value="1"/>
</dbReference>
<evidence type="ECO:0000256" key="2">
    <source>
        <dbReference type="ARBA" id="ARBA00022475"/>
    </source>
</evidence>
<protein>
    <submittedName>
        <fullName evidence="8">Secretion system protein</fullName>
    </submittedName>
</protein>
<feature type="domain" description="Type II secretion system protein GspF" evidence="7">
    <location>
        <begin position="148"/>
        <end position="272"/>
    </location>
</feature>
<evidence type="ECO:0000256" key="4">
    <source>
        <dbReference type="ARBA" id="ARBA00022989"/>
    </source>
</evidence>
<dbReference type="PANTHER" id="PTHR35007:SF1">
    <property type="entry name" value="PILUS ASSEMBLY PROTEIN"/>
    <property type="match status" value="1"/>
</dbReference>
<dbReference type="InterPro" id="IPR042094">
    <property type="entry name" value="T2SS_GspF_sf"/>
</dbReference>
<reference evidence="8 9" key="1">
    <citation type="submission" date="2018-08" db="EMBL/GenBank/DDBJ databases">
        <title>Form III RuBisCO-mediated autotrophy in Thermodesulfobium bacteria.</title>
        <authorList>
            <person name="Toshchakov S.V."/>
            <person name="Kublanov I.V."/>
            <person name="Frolov E."/>
            <person name="Bonch-Osmolovskaya E.A."/>
            <person name="Tourova T.P."/>
            <person name="Chernych N.A."/>
            <person name="Lebedinsky A.V."/>
        </authorList>
    </citation>
    <scope>NUCLEOTIDE SEQUENCE [LARGE SCALE GENOMIC DNA]</scope>
    <source>
        <strain evidence="8 9">SR</strain>
    </source>
</reference>
<evidence type="ECO:0000256" key="5">
    <source>
        <dbReference type="ARBA" id="ARBA00023136"/>
    </source>
</evidence>
<feature type="transmembrane region" description="Helical" evidence="6">
    <location>
        <begin position="287"/>
        <end position="307"/>
    </location>
</feature>
<keyword evidence="5 6" id="KW-0472">Membrane</keyword>
<comment type="caution">
    <text evidence="8">The sequence shown here is derived from an EMBL/GenBank/DDBJ whole genome shotgun (WGS) entry which is preliminary data.</text>
</comment>
<feature type="transmembrane region" description="Helical" evidence="6">
    <location>
        <begin position="102"/>
        <end position="129"/>
    </location>
</feature>
<keyword evidence="3 6" id="KW-0812">Transmembrane</keyword>
<evidence type="ECO:0000256" key="6">
    <source>
        <dbReference type="SAM" id="Phobius"/>
    </source>
</evidence>
<accession>A0A3D8P6W1</accession>
<gene>
    <name evidence="8" type="ORF">DXX99_04320</name>
</gene>
<organism evidence="8 9">
    <name type="scientific">Ammonifex thiophilus</name>
    <dbReference type="NCBI Taxonomy" id="444093"/>
    <lineage>
        <taxon>Bacteria</taxon>
        <taxon>Bacillati</taxon>
        <taxon>Bacillota</taxon>
        <taxon>Clostridia</taxon>
        <taxon>Thermoanaerobacterales</taxon>
        <taxon>Thermoanaerobacteraceae</taxon>
        <taxon>Ammonifex</taxon>
    </lineage>
</organism>
<evidence type="ECO:0000259" key="7">
    <source>
        <dbReference type="Pfam" id="PF00482"/>
    </source>
</evidence>
<keyword evidence="2" id="KW-1003">Cell membrane</keyword>
<keyword evidence="4 6" id="KW-1133">Transmembrane helix</keyword>
<feature type="transmembrane region" description="Helical" evidence="6">
    <location>
        <begin position="256"/>
        <end position="275"/>
    </location>
</feature>
<sequence>MSVAISFTLFASLLFLVLAWKERREELGRIVQQRLSESKGGEAQVFLWRERLQRGLKALLEASGFTSRLRARLERELSQADLSLRGEEFLLMELGFFCSGGWLGYAGIRSFLGAAVGAALGGLVPLFYLRYLRRQRLARFQSQLPDALSLMANTMRAGFGLLQAMDVVRREMPPPISQEFGRALTELGLGMGVEEALERLSHRVPSEDLDLAVTAVIIQRQVGGNLAEILDSIAATIRERVRLKGEIRALTAQGRISALIIGLLPLVLALILSLINPGYLLTLVYEPLGRLMLGLGAAGEIVGVLLLRKITEVEF</sequence>
<comment type="subcellular location">
    <subcellularLocation>
        <location evidence="1">Cell membrane</location>
        <topology evidence="1">Multi-pass membrane protein</topology>
    </subcellularLocation>
</comment>
<name>A0A3D8P6W1_9THEO</name>